<reference evidence="3" key="1">
    <citation type="journal article" date="2020" name="Stud. Mycol.">
        <title>101 Dothideomycetes genomes: a test case for predicting lifestyles and emergence of pathogens.</title>
        <authorList>
            <person name="Haridas S."/>
            <person name="Albert R."/>
            <person name="Binder M."/>
            <person name="Bloem J."/>
            <person name="Labutti K."/>
            <person name="Salamov A."/>
            <person name="Andreopoulos B."/>
            <person name="Baker S."/>
            <person name="Barry K."/>
            <person name="Bills G."/>
            <person name="Bluhm B."/>
            <person name="Cannon C."/>
            <person name="Castanera R."/>
            <person name="Culley D."/>
            <person name="Daum C."/>
            <person name="Ezra D."/>
            <person name="Gonzalez J."/>
            <person name="Henrissat B."/>
            <person name="Kuo A."/>
            <person name="Liang C."/>
            <person name="Lipzen A."/>
            <person name="Lutzoni F."/>
            <person name="Magnuson J."/>
            <person name="Mondo S."/>
            <person name="Nolan M."/>
            <person name="Ohm R."/>
            <person name="Pangilinan J."/>
            <person name="Park H.-J."/>
            <person name="Ramirez L."/>
            <person name="Alfaro M."/>
            <person name="Sun H."/>
            <person name="Tritt A."/>
            <person name="Yoshinaga Y."/>
            <person name="Zwiers L.-H."/>
            <person name="Turgeon B."/>
            <person name="Goodwin S."/>
            <person name="Spatafora J."/>
            <person name="Crous P."/>
            <person name="Grigoriev I."/>
        </authorList>
    </citation>
    <scope>NUCLEOTIDE SEQUENCE</scope>
    <source>
        <strain evidence="3">CBS 379.55</strain>
    </source>
</reference>
<feature type="compositionally biased region" description="Acidic residues" evidence="2">
    <location>
        <begin position="373"/>
        <end position="386"/>
    </location>
</feature>
<accession>A0A6A6JAE2</accession>
<dbReference type="GO" id="GO:0005774">
    <property type="term" value="C:vacuolar membrane"/>
    <property type="evidence" value="ECO:0007669"/>
    <property type="project" value="TreeGrafter"/>
</dbReference>
<feature type="compositionally biased region" description="Low complexity" evidence="2">
    <location>
        <begin position="525"/>
        <end position="538"/>
    </location>
</feature>
<comment type="similarity">
    <text evidence="1">Belongs to the NPR2 family.</text>
</comment>
<protein>
    <submittedName>
        <fullName evidence="3">NPR2-domain-containing protein</fullName>
    </submittedName>
</protein>
<dbReference type="EMBL" id="ML986510">
    <property type="protein sequence ID" value="KAF2273372.1"/>
    <property type="molecule type" value="Genomic_DNA"/>
</dbReference>
<dbReference type="GeneID" id="54554337"/>
<dbReference type="GO" id="GO:1990130">
    <property type="term" value="C:GATOR1 complex"/>
    <property type="evidence" value="ECO:0007669"/>
    <property type="project" value="TreeGrafter"/>
</dbReference>
<organism evidence="3 4">
    <name type="scientific">Westerdykella ornata</name>
    <dbReference type="NCBI Taxonomy" id="318751"/>
    <lineage>
        <taxon>Eukaryota</taxon>
        <taxon>Fungi</taxon>
        <taxon>Dikarya</taxon>
        <taxon>Ascomycota</taxon>
        <taxon>Pezizomycotina</taxon>
        <taxon>Dothideomycetes</taxon>
        <taxon>Pleosporomycetidae</taxon>
        <taxon>Pleosporales</taxon>
        <taxon>Sporormiaceae</taxon>
        <taxon>Westerdykella</taxon>
    </lineage>
</organism>
<evidence type="ECO:0000256" key="1">
    <source>
        <dbReference type="ARBA" id="ARBA00008433"/>
    </source>
</evidence>
<feature type="compositionally biased region" description="Basic residues" evidence="2">
    <location>
        <begin position="542"/>
        <end position="561"/>
    </location>
</feature>
<evidence type="ECO:0000256" key="2">
    <source>
        <dbReference type="SAM" id="MobiDB-lite"/>
    </source>
</evidence>
<dbReference type="Pfam" id="PF06218">
    <property type="entry name" value="NPR2"/>
    <property type="match status" value="1"/>
</dbReference>
<dbReference type="PANTHER" id="PTHR12991">
    <property type="entry name" value="NITROGEN PERMEASE REGULATOR 2/TUMOR SUPPRESSOR CANDIDATE 4"/>
    <property type="match status" value="1"/>
</dbReference>
<feature type="compositionally biased region" description="Pro residues" evidence="2">
    <location>
        <begin position="586"/>
        <end position="603"/>
    </location>
</feature>
<dbReference type="RefSeq" id="XP_033650911.1">
    <property type="nucleotide sequence ID" value="XM_033801162.1"/>
</dbReference>
<proteinExistence type="inferred from homology"/>
<evidence type="ECO:0000313" key="4">
    <source>
        <dbReference type="Proteomes" id="UP000800097"/>
    </source>
</evidence>
<name>A0A6A6JAE2_WESOR</name>
<dbReference type="GO" id="GO:0005096">
    <property type="term" value="F:GTPase activator activity"/>
    <property type="evidence" value="ECO:0007669"/>
    <property type="project" value="TreeGrafter"/>
</dbReference>
<feature type="compositionally biased region" description="Low complexity" evidence="2">
    <location>
        <begin position="339"/>
        <end position="355"/>
    </location>
</feature>
<dbReference type="AlphaFoldDB" id="A0A6A6JAE2"/>
<feature type="compositionally biased region" description="Polar residues" evidence="2">
    <location>
        <begin position="321"/>
        <end position="338"/>
    </location>
</feature>
<dbReference type="Proteomes" id="UP000800097">
    <property type="component" value="Unassembled WGS sequence"/>
</dbReference>
<dbReference type="GO" id="GO:0010508">
    <property type="term" value="P:positive regulation of autophagy"/>
    <property type="evidence" value="ECO:0007669"/>
    <property type="project" value="TreeGrafter"/>
</dbReference>
<feature type="region of interest" description="Disordered" evidence="2">
    <location>
        <begin position="303"/>
        <end position="387"/>
    </location>
</feature>
<evidence type="ECO:0000313" key="3">
    <source>
        <dbReference type="EMBL" id="KAF2273372.1"/>
    </source>
</evidence>
<dbReference type="PANTHER" id="PTHR12991:SF10">
    <property type="entry name" value="GATOR COMPLEX PROTEIN NPRL2"/>
    <property type="match status" value="1"/>
</dbReference>
<feature type="region of interest" description="Disordered" evidence="2">
    <location>
        <begin position="525"/>
        <end position="610"/>
    </location>
</feature>
<sequence length="656" mass="70905">MPTRAIKAIFFARFHHEKGSRVLHQVPEGSITPSSDPSALPSPLFDFDSVSTYLIPTQQFCDRLITLCTNHHRILGYPVCVREGKYSRNEYIFNFALVIDEAIKDWAAYGEVVRKMGRLLRGLEEQAGFLSREEENIWQDGRRTSIAGLGIDTGAPSKIYALCEVVLEDLNNYAECMIPIDDSNTINLKLFPAHPPPPPIHSYQVPLLTISLSSLTSPISSDLTLNRITPYINGINSVNQIAHLADTDLSLTKKALQHLAYYGCLVLLDVFHFGAIYAPTADIGAFIVEKSVQEECARYVRVPRARPPSSNKRTRLRHDSSASTSTVPRTRDSVSSNLSSEPTRSESNASSSSHLAKSDFDVPSPSASRAGEDVDDNDNNGEEEADTMPNPLYLITLYTSLRQGLPLRNWVLENVDLLRGIDIRRFITFGIVKGFLYRVQRYAILTGSVGSTPGAGTQAYGQGHGNVGPEEGAGGGGKQVHDLKTGSAAAARKASTMTMAMSSNPHPAPSGTKTPTTITTTTTVTATATATPAGAAISSGGGRHKSISSHSHSLAHTHTHTHAQEEPHSSSSYGKDVSGFDTTALPPLPPPIPAARAAPPSPPTADDVQGPGRFLPLIRFLDGMHCFDEICTEVGAGERVVEEKVRGVGEVGFFWK</sequence>
<gene>
    <name evidence="3" type="ORF">EI97DRAFT_461042</name>
</gene>
<dbReference type="OrthoDB" id="338854at2759"/>
<keyword evidence="4" id="KW-1185">Reference proteome</keyword>
<dbReference type="GO" id="GO:1904262">
    <property type="term" value="P:negative regulation of TORC1 signaling"/>
    <property type="evidence" value="ECO:0007669"/>
    <property type="project" value="TreeGrafter"/>
</dbReference>
<dbReference type="InterPro" id="IPR009348">
    <property type="entry name" value="NPR2-like"/>
</dbReference>